<accession>A0A4S4M2C0</accession>
<dbReference type="OrthoDB" id="10261408at2759"/>
<feature type="domain" description="Septin-type G" evidence="3">
    <location>
        <begin position="1"/>
        <end position="311"/>
    </location>
</feature>
<evidence type="ECO:0000256" key="2">
    <source>
        <dbReference type="SAM" id="MobiDB-lite"/>
    </source>
</evidence>
<gene>
    <name evidence="4" type="ORF">EW146_g1914</name>
</gene>
<feature type="compositionally biased region" description="Acidic residues" evidence="2">
    <location>
        <begin position="35"/>
        <end position="45"/>
    </location>
</feature>
<dbReference type="PROSITE" id="PS51719">
    <property type="entry name" value="G_SEPTIN"/>
    <property type="match status" value="1"/>
</dbReference>
<feature type="compositionally biased region" description="Low complexity" evidence="2">
    <location>
        <begin position="232"/>
        <end position="242"/>
    </location>
</feature>
<feature type="compositionally biased region" description="Polar residues" evidence="2">
    <location>
        <begin position="11"/>
        <end position="23"/>
    </location>
</feature>
<proteinExistence type="inferred from homology"/>
<feature type="region of interest" description="Disordered" evidence="2">
    <location>
        <begin position="86"/>
        <end position="174"/>
    </location>
</feature>
<dbReference type="GO" id="GO:0005525">
    <property type="term" value="F:GTP binding"/>
    <property type="evidence" value="ECO:0007669"/>
    <property type="project" value="UniProtKB-KW"/>
</dbReference>
<evidence type="ECO:0000259" key="3">
    <source>
        <dbReference type="PROSITE" id="PS51719"/>
    </source>
</evidence>
<dbReference type="Proteomes" id="UP000310158">
    <property type="component" value="Unassembled WGS sequence"/>
</dbReference>
<name>A0A4S4M2C0_9AGAM</name>
<dbReference type="PANTHER" id="PTHR18884">
    <property type="entry name" value="SEPTIN"/>
    <property type="match status" value="1"/>
</dbReference>
<reference evidence="4 5" key="1">
    <citation type="submission" date="2019-02" db="EMBL/GenBank/DDBJ databases">
        <title>Genome sequencing of the rare red list fungi Bondarzewia mesenterica.</title>
        <authorList>
            <person name="Buettner E."/>
            <person name="Kellner H."/>
        </authorList>
    </citation>
    <scope>NUCLEOTIDE SEQUENCE [LARGE SCALE GENOMIC DNA]</scope>
    <source>
        <strain evidence="4 5">DSM 108281</strain>
    </source>
</reference>
<comment type="caution">
    <text evidence="4">The sequence shown here is derived from an EMBL/GenBank/DDBJ whole genome shotgun (WGS) entry which is preliminary data.</text>
</comment>
<sequence>MTVEARRRLSSLPSKTRSETTISYRPPDTPSLTDDSQDDSDDEDAPEKLTMSPAELRIIRRLSARVNILPVVGHADSLTDAKLKAVKATPKAKKTDGAKEERNNGVKFGEGKDEDGHAGGEESDEEETEKPTERTSRPVIKLRTGRSSSGSHRSRSRSRLELASEPNEPEWPDFQDRESVANLRFSAAVVARGDLSALLPFALIAPEHARRRRAPASILTPSDDGHANGHGSPVSPSSRSVRNMPYLQAPPEELKGVFTRAFRWGSVDVLDPTHCDFAAMRTAVLSTHTKILKTRTKEVLYEKYRTEKLLARRATQKFGEEETKRLLEGESRSIGVILIDEAGLIADCSAFDVIADLGL</sequence>
<dbReference type="AlphaFoldDB" id="A0A4S4M2C0"/>
<comment type="similarity">
    <text evidence="1">Belongs to the TRAFAC class TrmE-Era-EngA-EngB-Septin-like GTPase superfamily. Septin GTPase family.</text>
</comment>
<keyword evidence="1" id="KW-0342">GTP-binding</keyword>
<keyword evidence="1" id="KW-0547">Nucleotide-binding</keyword>
<evidence type="ECO:0000313" key="4">
    <source>
        <dbReference type="EMBL" id="THH19202.1"/>
    </source>
</evidence>
<dbReference type="Pfam" id="PF00735">
    <property type="entry name" value="Septin"/>
    <property type="match status" value="1"/>
</dbReference>
<dbReference type="Gene3D" id="3.40.50.300">
    <property type="entry name" value="P-loop containing nucleotide triphosphate hydrolases"/>
    <property type="match status" value="1"/>
</dbReference>
<feature type="region of interest" description="Disordered" evidence="2">
    <location>
        <begin position="218"/>
        <end position="242"/>
    </location>
</feature>
<organism evidence="4 5">
    <name type="scientific">Bondarzewia mesenterica</name>
    <dbReference type="NCBI Taxonomy" id="1095465"/>
    <lineage>
        <taxon>Eukaryota</taxon>
        <taxon>Fungi</taxon>
        <taxon>Dikarya</taxon>
        <taxon>Basidiomycota</taxon>
        <taxon>Agaricomycotina</taxon>
        <taxon>Agaricomycetes</taxon>
        <taxon>Russulales</taxon>
        <taxon>Bondarzewiaceae</taxon>
        <taxon>Bondarzewia</taxon>
    </lineage>
</organism>
<feature type="compositionally biased region" description="Basic and acidic residues" evidence="2">
    <location>
        <begin position="93"/>
        <end position="120"/>
    </location>
</feature>
<feature type="region of interest" description="Disordered" evidence="2">
    <location>
        <begin position="1"/>
        <end position="53"/>
    </location>
</feature>
<dbReference type="InterPro" id="IPR027417">
    <property type="entry name" value="P-loop_NTPase"/>
</dbReference>
<dbReference type="InterPro" id="IPR030379">
    <property type="entry name" value="G_SEPTIN_dom"/>
</dbReference>
<dbReference type="EMBL" id="SGPL01000052">
    <property type="protein sequence ID" value="THH19202.1"/>
    <property type="molecule type" value="Genomic_DNA"/>
</dbReference>
<evidence type="ECO:0000256" key="1">
    <source>
        <dbReference type="RuleBase" id="RU004560"/>
    </source>
</evidence>
<evidence type="ECO:0000313" key="5">
    <source>
        <dbReference type="Proteomes" id="UP000310158"/>
    </source>
</evidence>
<keyword evidence="5" id="KW-1185">Reference proteome</keyword>
<protein>
    <recommendedName>
        <fullName evidence="3">Septin-type G domain-containing protein</fullName>
    </recommendedName>
</protein>